<protein>
    <recommendedName>
        <fullName evidence="3">DUF2281 domain-containing protein</fullName>
    </recommendedName>
</protein>
<organism evidence="1 2">
    <name type="scientific">Rippkaea orientalis (strain PCC 8801 / RF-1)</name>
    <name type="common">Cyanothece sp. (strain PCC 8801)</name>
    <dbReference type="NCBI Taxonomy" id="41431"/>
    <lineage>
        <taxon>Bacteria</taxon>
        <taxon>Bacillati</taxon>
        <taxon>Cyanobacteriota</taxon>
        <taxon>Cyanophyceae</taxon>
        <taxon>Oscillatoriophycideae</taxon>
        <taxon>Chroococcales</taxon>
        <taxon>Aphanothecaceae</taxon>
        <taxon>Rippkaea</taxon>
        <taxon>Rippkaea orientalis</taxon>
    </lineage>
</organism>
<dbReference type="HOGENOM" id="CLU_2492641_0_0_3"/>
<gene>
    <name evidence="1" type="ordered locus">PCC8801_2215</name>
</gene>
<dbReference type="OrthoDB" id="489663at2"/>
<dbReference type="Proteomes" id="UP000008204">
    <property type="component" value="Chromosome"/>
</dbReference>
<dbReference type="STRING" id="41431.PCC8801_2215"/>
<evidence type="ECO:0000313" key="1">
    <source>
        <dbReference type="EMBL" id="ACK66243.1"/>
    </source>
</evidence>
<dbReference type="EMBL" id="CP001287">
    <property type="protein sequence ID" value="ACK66243.1"/>
    <property type="molecule type" value="Genomic_DNA"/>
</dbReference>
<reference evidence="2" key="1">
    <citation type="journal article" date="2011" name="MBio">
        <title>Novel metabolic attributes of the genus Cyanothece, comprising a group of unicellular nitrogen-fixing Cyanobacteria.</title>
        <authorList>
            <person name="Bandyopadhyay A."/>
            <person name="Elvitigala T."/>
            <person name="Welsh E."/>
            <person name="Stockel J."/>
            <person name="Liberton M."/>
            <person name="Min H."/>
            <person name="Sherman L.A."/>
            <person name="Pakrasi H.B."/>
        </authorList>
    </citation>
    <scope>NUCLEOTIDE SEQUENCE [LARGE SCALE GENOMIC DNA]</scope>
    <source>
        <strain evidence="2">PCC 8801</strain>
    </source>
</reference>
<dbReference type="eggNOG" id="ENOG502ZKZC">
    <property type="taxonomic scope" value="Bacteria"/>
</dbReference>
<dbReference type="KEGG" id="cyp:PCC8801_2215"/>
<dbReference type="AlphaFoldDB" id="B7K148"/>
<dbReference type="RefSeq" id="WP_012595511.1">
    <property type="nucleotide sequence ID" value="NC_011726.1"/>
</dbReference>
<evidence type="ECO:0008006" key="3">
    <source>
        <dbReference type="Google" id="ProtNLM"/>
    </source>
</evidence>
<name>B7K148_RIPO1</name>
<proteinExistence type="predicted"/>
<keyword evidence="2" id="KW-1185">Reference proteome</keyword>
<sequence length="86" mass="9926">MNPSTYTPETLIESIKQLPQESLPELAQFVEYLHYKNQQQNLTHESSITLEQTEQLTEELLTEMGDNLPSLSDYAISRTGIYEEHP</sequence>
<accession>B7K148</accession>
<evidence type="ECO:0000313" key="2">
    <source>
        <dbReference type="Proteomes" id="UP000008204"/>
    </source>
</evidence>